<dbReference type="EMBL" id="JI178333">
    <property type="protein sequence ID" value="ADY48023.1"/>
    <property type="molecule type" value="mRNA"/>
</dbReference>
<evidence type="ECO:0000256" key="1">
    <source>
        <dbReference type="PIRSR" id="PIRSR607822-1"/>
    </source>
</evidence>
<dbReference type="GO" id="GO:0046872">
    <property type="term" value="F:metal ion binding"/>
    <property type="evidence" value="ECO:0007669"/>
    <property type="project" value="UniProtKB-KW"/>
</dbReference>
<reference evidence="2" key="1">
    <citation type="journal article" date="2011" name="Genome Res.">
        <title>Deep small RNA sequencing from the nematode Ascaris reveals conservation, functional diversification, and novel developmental profiles.</title>
        <authorList>
            <person name="Wang J."/>
            <person name="Czech B."/>
            <person name="Crunk A."/>
            <person name="Wallace A."/>
            <person name="Mitreva M."/>
            <person name="Hannon G.J."/>
            <person name="Davis R.E."/>
        </authorList>
    </citation>
    <scope>NUCLEOTIDE SEQUENCE</scope>
</reference>
<dbReference type="Pfam" id="PF05147">
    <property type="entry name" value="LANC_like"/>
    <property type="match status" value="1"/>
</dbReference>
<dbReference type="Gene3D" id="1.50.10.10">
    <property type="match status" value="1"/>
</dbReference>
<dbReference type="InterPro" id="IPR012341">
    <property type="entry name" value="6hp_glycosidase-like_sf"/>
</dbReference>
<keyword evidence="1" id="KW-0862">Zinc</keyword>
<dbReference type="GO" id="GO:0031179">
    <property type="term" value="P:peptide modification"/>
    <property type="evidence" value="ECO:0007669"/>
    <property type="project" value="InterPro"/>
</dbReference>
<feature type="binding site" evidence="1">
    <location>
        <position position="37"/>
    </location>
    <ligand>
        <name>Zn(2+)</name>
        <dbReference type="ChEBI" id="CHEBI:29105"/>
    </ligand>
</feature>
<feature type="binding site" evidence="1">
    <location>
        <position position="38"/>
    </location>
    <ligand>
        <name>Zn(2+)</name>
        <dbReference type="ChEBI" id="CHEBI:29105"/>
    </ligand>
</feature>
<organism evidence="2">
    <name type="scientific">Ascaris suum</name>
    <name type="common">Pig roundworm</name>
    <name type="synonym">Ascaris lumbricoides</name>
    <dbReference type="NCBI Taxonomy" id="6253"/>
    <lineage>
        <taxon>Eukaryota</taxon>
        <taxon>Metazoa</taxon>
        <taxon>Ecdysozoa</taxon>
        <taxon>Nematoda</taxon>
        <taxon>Chromadorea</taxon>
        <taxon>Rhabditida</taxon>
        <taxon>Spirurina</taxon>
        <taxon>Ascaridomorpha</taxon>
        <taxon>Ascaridoidea</taxon>
        <taxon>Ascarididae</taxon>
        <taxon>Ascaris</taxon>
    </lineage>
</organism>
<proteinExistence type="evidence at transcript level"/>
<dbReference type="PANTHER" id="PTHR12736:SF7">
    <property type="entry name" value="LANC-LIKE PROTEIN 3"/>
    <property type="match status" value="1"/>
</dbReference>
<dbReference type="AlphaFoldDB" id="F1LD19"/>
<dbReference type="GO" id="GO:0005886">
    <property type="term" value="C:plasma membrane"/>
    <property type="evidence" value="ECO:0007669"/>
    <property type="project" value="TreeGrafter"/>
</dbReference>
<evidence type="ECO:0000313" key="2">
    <source>
        <dbReference type="EMBL" id="ADY48023.1"/>
    </source>
</evidence>
<keyword evidence="1" id="KW-0479">Metal-binding</keyword>
<dbReference type="GO" id="GO:0005975">
    <property type="term" value="P:carbohydrate metabolic process"/>
    <property type="evidence" value="ECO:0007669"/>
    <property type="project" value="InterPro"/>
</dbReference>
<dbReference type="SUPFAM" id="SSF158745">
    <property type="entry name" value="LanC-like"/>
    <property type="match status" value="1"/>
</dbReference>
<protein>
    <submittedName>
        <fullName evidence="2">LanC-like protein 3</fullName>
    </submittedName>
</protein>
<dbReference type="PANTHER" id="PTHR12736">
    <property type="entry name" value="LANC-LIKE PROTEIN"/>
    <property type="match status" value="1"/>
</dbReference>
<dbReference type="InterPro" id="IPR007822">
    <property type="entry name" value="LANC-like"/>
</dbReference>
<name>F1LD19_ASCSU</name>
<accession>F1LD19</accession>
<sequence>MIVAYLYFRNEKFLQSARRALDLIWRKGVLHKGPGICHGVAGSGYAFLLYYRLTHEQVSLMPFGYVPLLGTHELCKLYLGRHSPHSNCRCSEGCVLACPPAAYLFTR</sequence>